<proteinExistence type="predicted"/>
<reference evidence="2" key="1">
    <citation type="journal article" date="2021" name="J. Hered.">
        <title>Genome Assembly of Salicaceae Populus deltoides (Eastern Cottonwood) I-69 Based on Nanopore Sequencing and Hi-C Technologies.</title>
        <authorList>
            <person name="Bai S."/>
            <person name="Wu H."/>
            <person name="Zhang J."/>
            <person name="Pan Z."/>
            <person name="Zhao W."/>
            <person name="Li Z."/>
            <person name="Tong C."/>
        </authorList>
    </citation>
    <scope>NUCLEOTIDE SEQUENCE</scope>
    <source>
        <tissue evidence="2">Leaf</tissue>
    </source>
</reference>
<dbReference type="EMBL" id="JACEGQ020000012">
    <property type="protein sequence ID" value="KAH8492264.1"/>
    <property type="molecule type" value="Genomic_DNA"/>
</dbReference>
<evidence type="ECO:0000313" key="2">
    <source>
        <dbReference type="EMBL" id="KAH8492264.1"/>
    </source>
</evidence>
<protein>
    <submittedName>
        <fullName evidence="2">Uncharacterized protein</fullName>
    </submittedName>
</protein>
<organism evidence="2 3">
    <name type="scientific">Populus deltoides</name>
    <name type="common">Eastern poplar</name>
    <name type="synonym">Eastern cottonwood</name>
    <dbReference type="NCBI Taxonomy" id="3696"/>
    <lineage>
        <taxon>Eukaryota</taxon>
        <taxon>Viridiplantae</taxon>
        <taxon>Streptophyta</taxon>
        <taxon>Embryophyta</taxon>
        <taxon>Tracheophyta</taxon>
        <taxon>Spermatophyta</taxon>
        <taxon>Magnoliopsida</taxon>
        <taxon>eudicotyledons</taxon>
        <taxon>Gunneridae</taxon>
        <taxon>Pentapetalae</taxon>
        <taxon>rosids</taxon>
        <taxon>fabids</taxon>
        <taxon>Malpighiales</taxon>
        <taxon>Salicaceae</taxon>
        <taxon>Saliceae</taxon>
        <taxon>Populus</taxon>
    </lineage>
</organism>
<accession>A0A8T2XHV8</accession>
<dbReference type="AlphaFoldDB" id="A0A8T2XHV8"/>
<gene>
    <name evidence="2" type="ORF">H0E87_021724</name>
</gene>
<feature type="region of interest" description="Disordered" evidence="1">
    <location>
        <begin position="66"/>
        <end position="85"/>
    </location>
</feature>
<evidence type="ECO:0000256" key="1">
    <source>
        <dbReference type="SAM" id="MobiDB-lite"/>
    </source>
</evidence>
<sequence length="129" mass="14192">MDHLSIIMEDALTGEGKRCMNQVRPWNGGEAVQFVNASHSMDLEVAPIYGLVHLPRLGVCASNGVYDDRNTDDEKTTEGNNDERGFTITNLTATTARLKSANVGSMEAQQRLRMAATHSYITKSHIKPT</sequence>
<keyword evidence="3" id="KW-1185">Reference proteome</keyword>
<name>A0A8T2XHV8_POPDE</name>
<dbReference type="Proteomes" id="UP000807159">
    <property type="component" value="Chromosome 12"/>
</dbReference>
<evidence type="ECO:0000313" key="3">
    <source>
        <dbReference type="Proteomes" id="UP000807159"/>
    </source>
</evidence>
<comment type="caution">
    <text evidence="2">The sequence shown here is derived from an EMBL/GenBank/DDBJ whole genome shotgun (WGS) entry which is preliminary data.</text>
</comment>